<keyword evidence="7" id="KW-1185">Reference proteome</keyword>
<dbReference type="InterPro" id="IPR011009">
    <property type="entry name" value="Kinase-like_dom_sf"/>
</dbReference>
<dbReference type="PROSITE" id="PS00107">
    <property type="entry name" value="PROTEIN_KINASE_ATP"/>
    <property type="match status" value="1"/>
</dbReference>
<gene>
    <name evidence="6" type="ORF">MNOR_LOCUS4972</name>
</gene>
<evidence type="ECO:0000256" key="1">
    <source>
        <dbReference type="ARBA" id="ARBA00022741"/>
    </source>
</evidence>
<feature type="compositionally biased region" description="Basic and acidic residues" evidence="4">
    <location>
        <begin position="354"/>
        <end position="390"/>
    </location>
</feature>
<evidence type="ECO:0000313" key="6">
    <source>
        <dbReference type="EMBL" id="CAL4065683.1"/>
    </source>
</evidence>
<dbReference type="GO" id="GO:0005524">
    <property type="term" value="F:ATP binding"/>
    <property type="evidence" value="ECO:0007669"/>
    <property type="project" value="UniProtKB-UniRule"/>
</dbReference>
<evidence type="ECO:0000256" key="3">
    <source>
        <dbReference type="PROSITE-ProRule" id="PRU10141"/>
    </source>
</evidence>
<reference evidence="6 7" key="1">
    <citation type="submission" date="2024-05" db="EMBL/GenBank/DDBJ databases">
        <authorList>
            <person name="Wallberg A."/>
        </authorList>
    </citation>
    <scope>NUCLEOTIDE SEQUENCE [LARGE SCALE GENOMIC DNA]</scope>
</reference>
<dbReference type="SMART" id="SM00220">
    <property type="entry name" value="S_TKc"/>
    <property type="match status" value="1"/>
</dbReference>
<feature type="non-terminal residue" evidence="6">
    <location>
        <position position="614"/>
    </location>
</feature>
<feature type="region of interest" description="Disordered" evidence="4">
    <location>
        <begin position="588"/>
        <end position="614"/>
    </location>
</feature>
<dbReference type="EMBL" id="CAXKWB010001863">
    <property type="protein sequence ID" value="CAL4065683.1"/>
    <property type="molecule type" value="Genomic_DNA"/>
</dbReference>
<evidence type="ECO:0000259" key="5">
    <source>
        <dbReference type="PROSITE" id="PS50011"/>
    </source>
</evidence>
<feature type="compositionally biased region" description="Basic and acidic residues" evidence="4">
    <location>
        <begin position="427"/>
        <end position="438"/>
    </location>
</feature>
<evidence type="ECO:0000313" key="7">
    <source>
        <dbReference type="Proteomes" id="UP001497623"/>
    </source>
</evidence>
<organism evidence="6 7">
    <name type="scientific">Meganyctiphanes norvegica</name>
    <name type="common">Northern krill</name>
    <name type="synonym">Thysanopoda norvegica</name>
    <dbReference type="NCBI Taxonomy" id="48144"/>
    <lineage>
        <taxon>Eukaryota</taxon>
        <taxon>Metazoa</taxon>
        <taxon>Ecdysozoa</taxon>
        <taxon>Arthropoda</taxon>
        <taxon>Crustacea</taxon>
        <taxon>Multicrustacea</taxon>
        <taxon>Malacostraca</taxon>
        <taxon>Eumalacostraca</taxon>
        <taxon>Eucarida</taxon>
        <taxon>Euphausiacea</taxon>
        <taxon>Euphausiidae</taxon>
        <taxon>Meganyctiphanes</taxon>
    </lineage>
</organism>
<dbReference type="InterPro" id="IPR051585">
    <property type="entry name" value="STE20_Ser/Thr_Kinases"/>
</dbReference>
<proteinExistence type="predicted"/>
<dbReference type="PROSITE" id="PS00108">
    <property type="entry name" value="PROTEIN_KINASE_ST"/>
    <property type="match status" value="1"/>
</dbReference>
<feature type="compositionally biased region" description="Low complexity" evidence="4">
    <location>
        <begin position="449"/>
        <end position="473"/>
    </location>
</feature>
<comment type="caution">
    <text evidence="6">The sequence shown here is derived from an EMBL/GenBank/DDBJ whole genome shotgun (WGS) entry which is preliminary data.</text>
</comment>
<dbReference type="GO" id="GO:0004672">
    <property type="term" value="F:protein kinase activity"/>
    <property type="evidence" value="ECO:0007669"/>
    <property type="project" value="InterPro"/>
</dbReference>
<dbReference type="InterPro" id="IPR008271">
    <property type="entry name" value="Ser/Thr_kinase_AS"/>
</dbReference>
<feature type="region of interest" description="Disordered" evidence="4">
    <location>
        <begin position="317"/>
        <end position="496"/>
    </location>
</feature>
<feature type="compositionally biased region" description="Polar residues" evidence="4">
    <location>
        <begin position="594"/>
        <end position="614"/>
    </location>
</feature>
<dbReference type="PANTHER" id="PTHR46538">
    <property type="entry name" value="PROTEIN KINASE DOMAIN-CONTAINING PROTEIN"/>
    <property type="match status" value="1"/>
</dbReference>
<accession>A0AAV2PVV7</accession>
<dbReference type="AlphaFoldDB" id="A0AAV2PVV7"/>
<dbReference type="Pfam" id="PF00069">
    <property type="entry name" value="Pkinase"/>
    <property type="match status" value="1"/>
</dbReference>
<keyword evidence="1 3" id="KW-0547">Nucleotide-binding</keyword>
<protein>
    <recommendedName>
        <fullName evidence="5">Protein kinase domain-containing protein</fullName>
    </recommendedName>
</protein>
<dbReference type="InterPro" id="IPR017441">
    <property type="entry name" value="Protein_kinase_ATP_BS"/>
</dbReference>
<dbReference type="InterPro" id="IPR000719">
    <property type="entry name" value="Prot_kinase_dom"/>
</dbReference>
<dbReference type="Gene3D" id="1.10.510.10">
    <property type="entry name" value="Transferase(Phosphotransferase) domain 1"/>
    <property type="match status" value="1"/>
</dbReference>
<dbReference type="FunFam" id="1.10.510.10:FF:001091">
    <property type="entry name" value="STE family protein kinase"/>
    <property type="match status" value="1"/>
</dbReference>
<name>A0AAV2PVV7_MEGNR</name>
<evidence type="ECO:0000256" key="4">
    <source>
        <dbReference type="SAM" id="MobiDB-lite"/>
    </source>
</evidence>
<dbReference type="SUPFAM" id="SSF56112">
    <property type="entry name" value="Protein kinase-like (PK-like)"/>
    <property type="match status" value="1"/>
</dbReference>
<feature type="domain" description="Protein kinase" evidence="5">
    <location>
        <begin position="35"/>
        <end position="293"/>
    </location>
</feature>
<sequence>MPLFSKVKDIFKGGGSSKKKKVYHNVKLENPEEIWEVQYELGDGAYGKVYKCTHRENGTLAALKQVQLEAEEDLETFMIEIDILTEFKHTNVVGMLEAYHYDGKLWMYLEYCDGGAMDSIMVDLDRPLSEKQIAYVTKNLCNALVYIHENKVIHRDLKAGNVLLTMEGGIKLADFGVSAKNKNTYDKRGTFIGTPYWLAPEVILCETFIDAKYDYKADIWSLGISLIEFAQMDPPNHEVSPVRVMLKIQKSEPPKLDNPSRFSKEFNDFIAKCLVKDPNQRPTAAELLKHPFIDRDLSDKPIKDLLLEYKAEVVEFEEEDVEDDEQRTSHLSIDSDVSTRLDDSTPQPSTPSHELPDRQKKLDTSGQEKEAEKPKIIIENSVTKDEKEVGRFTGAVPGERGNRSQTSSATHTEAGPFESRLNSLPTADREVPSGERKVSKGPAPPPPTVSSSSAPTATAASSPSSVAAIPGAITSPSKGKAQPAKTPAAASKTDNVDQIKKIVNVSNKEQNVNDLKTKMEVEDTNNEVVHNELSKVSVVEPQVLHISDASNADLPASEVELLASDSPADSTSIIASIGSEGTVIVRTPTPTPIDNAQTISQQTPKKQSVVTYSE</sequence>
<feature type="binding site" evidence="3">
    <location>
        <position position="64"/>
    </location>
    <ligand>
        <name>ATP</name>
        <dbReference type="ChEBI" id="CHEBI:30616"/>
    </ligand>
</feature>
<evidence type="ECO:0000256" key="2">
    <source>
        <dbReference type="ARBA" id="ARBA00022840"/>
    </source>
</evidence>
<keyword evidence="2 3" id="KW-0067">ATP-binding</keyword>
<dbReference type="Proteomes" id="UP001497623">
    <property type="component" value="Unassembled WGS sequence"/>
</dbReference>
<dbReference type="PROSITE" id="PS50011">
    <property type="entry name" value="PROTEIN_KINASE_DOM"/>
    <property type="match status" value="1"/>
</dbReference>
<dbReference type="PANTHER" id="PTHR46538:SF3">
    <property type="entry name" value="PROTEIN KINASE DOMAIN-CONTAINING PROTEIN"/>
    <property type="match status" value="1"/>
</dbReference>